<sequence>MNSPVSSWRLFSRRLSRNLLGKDAINYKLSFSSGLALRTQHARDAPEASFPRHIPVCTRERNFP</sequence>
<organism evidence="1">
    <name type="scientific">Anguilla anguilla</name>
    <name type="common">European freshwater eel</name>
    <name type="synonym">Muraena anguilla</name>
    <dbReference type="NCBI Taxonomy" id="7936"/>
    <lineage>
        <taxon>Eukaryota</taxon>
        <taxon>Metazoa</taxon>
        <taxon>Chordata</taxon>
        <taxon>Craniata</taxon>
        <taxon>Vertebrata</taxon>
        <taxon>Euteleostomi</taxon>
        <taxon>Actinopterygii</taxon>
        <taxon>Neopterygii</taxon>
        <taxon>Teleostei</taxon>
        <taxon>Anguilliformes</taxon>
        <taxon>Anguillidae</taxon>
        <taxon>Anguilla</taxon>
    </lineage>
</organism>
<dbReference type="EMBL" id="GBXM01080572">
    <property type="protein sequence ID" value="JAH28005.1"/>
    <property type="molecule type" value="Transcribed_RNA"/>
</dbReference>
<protein>
    <submittedName>
        <fullName evidence="1">Uncharacterized protein</fullName>
    </submittedName>
</protein>
<dbReference type="AlphaFoldDB" id="A0A0E9RHR6"/>
<evidence type="ECO:0000313" key="1">
    <source>
        <dbReference type="EMBL" id="JAH28005.1"/>
    </source>
</evidence>
<name>A0A0E9RHR6_ANGAN</name>
<proteinExistence type="predicted"/>
<reference evidence="1" key="1">
    <citation type="submission" date="2014-11" db="EMBL/GenBank/DDBJ databases">
        <authorList>
            <person name="Amaro Gonzalez C."/>
        </authorList>
    </citation>
    <scope>NUCLEOTIDE SEQUENCE</scope>
</reference>
<reference evidence="1" key="2">
    <citation type="journal article" date="2015" name="Fish Shellfish Immunol.">
        <title>Early steps in the European eel (Anguilla anguilla)-Vibrio vulnificus interaction in the gills: Role of the RtxA13 toxin.</title>
        <authorList>
            <person name="Callol A."/>
            <person name="Pajuelo D."/>
            <person name="Ebbesson L."/>
            <person name="Teles M."/>
            <person name="MacKenzie S."/>
            <person name="Amaro C."/>
        </authorList>
    </citation>
    <scope>NUCLEOTIDE SEQUENCE</scope>
</reference>
<accession>A0A0E9RHR6</accession>